<evidence type="ECO:0000256" key="1">
    <source>
        <dbReference type="ARBA" id="ARBA00001954"/>
    </source>
</evidence>
<dbReference type="KEGG" id="anh:A6F65_00135"/>
<dbReference type="PANTHER" id="PTHR10696:SF51">
    <property type="entry name" value="TRIMETHYLLYSINE DIOXYGENASE, MITOCHONDRIAL"/>
    <property type="match status" value="1"/>
</dbReference>
<evidence type="ECO:0000256" key="7">
    <source>
        <dbReference type="ARBA" id="ARBA00023004"/>
    </source>
</evidence>
<comment type="cofactor">
    <cofactor evidence="2">
        <name>L-ascorbate</name>
        <dbReference type="ChEBI" id="CHEBI:38290"/>
    </cofactor>
</comment>
<evidence type="ECO:0000313" key="10">
    <source>
        <dbReference type="Proteomes" id="UP000092698"/>
    </source>
</evidence>
<gene>
    <name evidence="9" type="ORF">A6F65_00135</name>
</gene>
<proteinExistence type="inferred from homology"/>
<dbReference type="STRING" id="645517.A6F65_00135"/>
<dbReference type="InterPro" id="IPR003819">
    <property type="entry name" value="TauD/TfdA-like"/>
</dbReference>
<dbReference type="EC" id="1.14.11.1" evidence="9"/>
<dbReference type="InterPro" id="IPR038492">
    <property type="entry name" value="GBBH-like_N_sf"/>
</dbReference>
<dbReference type="Gene3D" id="3.30.2020.30">
    <property type="match status" value="1"/>
</dbReference>
<dbReference type="EMBL" id="CP016545">
    <property type="protein sequence ID" value="ANU06463.1"/>
    <property type="molecule type" value="Genomic_DNA"/>
</dbReference>
<keyword evidence="6 9" id="KW-0560">Oxidoreductase</keyword>
<sequence length="381" mass="42201">MVQGVTLVADQQTGGAIIARGTADRLHLHPIWLRERVNDPALVDPVNHQRLYEPNDLPGDLRVADIAALEDGAFAISFSDGFSSRFDAARLLVECGWEDDPERTPSPIAWTNASGEIPSVDFAAIDTADGMHALLDGFFARGFCIIRGTPHQPGDLDALAQRFGYIRETNWGRLFDVYSKPVATDLAYTGLALAAHTDNPYRFPVPGIQFLHCLENNVAGGLSTVVDGLALVEHIEEVAPQEARVLEELPVRFRYDTSSCIVEDASPLVERDSLGRLIGLRLSSRLDYVLPAEPEKLDLFYSGRRRLQKLANDPRFQLSFPFEPGLLLMMDNRRTLHGRTAFDGTSGRRHLQGCYIDHDGPRSLWRTLMRDGVASLGREAA</sequence>
<dbReference type="GO" id="GO:0046872">
    <property type="term" value="F:metal ion binding"/>
    <property type="evidence" value="ECO:0007669"/>
    <property type="project" value="UniProtKB-KW"/>
</dbReference>
<keyword evidence="4" id="KW-0479">Metal-binding</keyword>
<name>A0A1C7D586_9SPHN</name>
<evidence type="ECO:0000256" key="4">
    <source>
        <dbReference type="ARBA" id="ARBA00022723"/>
    </source>
</evidence>
<dbReference type="PANTHER" id="PTHR10696">
    <property type="entry name" value="GAMMA-BUTYROBETAINE HYDROXYLASE-RELATED"/>
    <property type="match status" value="1"/>
</dbReference>
<dbReference type="InterPro" id="IPR042098">
    <property type="entry name" value="TauD-like_sf"/>
</dbReference>
<organism evidence="9 10">
    <name type="scientific">Paraurantiacibacter namhicola</name>
    <dbReference type="NCBI Taxonomy" id="645517"/>
    <lineage>
        <taxon>Bacteria</taxon>
        <taxon>Pseudomonadati</taxon>
        <taxon>Pseudomonadota</taxon>
        <taxon>Alphaproteobacteria</taxon>
        <taxon>Sphingomonadales</taxon>
        <taxon>Erythrobacteraceae</taxon>
        <taxon>Paraurantiacibacter</taxon>
    </lineage>
</organism>
<comment type="similarity">
    <text evidence="3">Belongs to the gamma-BBH/TMLD family.</text>
</comment>
<protein>
    <submittedName>
        <fullName evidence="9">Gamma-butyrobetaine dioxygenase</fullName>
        <ecNumber evidence="9">1.14.11.1</ecNumber>
    </submittedName>
</protein>
<dbReference type="Pfam" id="PF02668">
    <property type="entry name" value="TauD"/>
    <property type="match status" value="1"/>
</dbReference>
<dbReference type="Gene3D" id="3.60.130.10">
    <property type="entry name" value="Clavaminate synthase-like"/>
    <property type="match status" value="1"/>
</dbReference>
<comment type="cofactor">
    <cofactor evidence="1">
        <name>Fe(2+)</name>
        <dbReference type="ChEBI" id="CHEBI:29033"/>
    </cofactor>
</comment>
<dbReference type="PATRIC" id="fig|645517.4.peg.135"/>
<dbReference type="SUPFAM" id="SSF51197">
    <property type="entry name" value="Clavaminate synthase-like"/>
    <property type="match status" value="1"/>
</dbReference>
<evidence type="ECO:0000313" key="9">
    <source>
        <dbReference type="EMBL" id="ANU06463.1"/>
    </source>
</evidence>
<dbReference type="GO" id="GO:0045329">
    <property type="term" value="P:carnitine biosynthetic process"/>
    <property type="evidence" value="ECO:0007669"/>
    <property type="project" value="TreeGrafter"/>
</dbReference>
<evidence type="ECO:0000259" key="8">
    <source>
        <dbReference type="Pfam" id="PF02668"/>
    </source>
</evidence>
<keyword evidence="5 9" id="KW-0223">Dioxygenase</keyword>
<evidence type="ECO:0000256" key="5">
    <source>
        <dbReference type="ARBA" id="ARBA00022964"/>
    </source>
</evidence>
<feature type="domain" description="TauD/TfdA-like" evidence="8">
    <location>
        <begin position="119"/>
        <end position="355"/>
    </location>
</feature>
<accession>A0A1C7D586</accession>
<dbReference type="GO" id="GO:0008336">
    <property type="term" value="F:gamma-butyrobetaine dioxygenase activity"/>
    <property type="evidence" value="ECO:0007669"/>
    <property type="project" value="UniProtKB-EC"/>
</dbReference>
<dbReference type="Proteomes" id="UP000092698">
    <property type="component" value="Chromosome"/>
</dbReference>
<evidence type="ECO:0000256" key="2">
    <source>
        <dbReference type="ARBA" id="ARBA00001961"/>
    </source>
</evidence>
<keyword evidence="7" id="KW-0408">Iron</keyword>
<evidence type="ECO:0000256" key="6">
    <source>
        <dbReference type="ARBA" id="ARBA00023002"/>
    </source>
</evidence>
<dbReference type="CDD" id="cd00250">
    <property type="entry name" value="CAS_like"/>
    <property type="match status" value="1"/>
</dbReference>
<dbReference type="InterPro" id="IPR050411">
    <property type="entry name" value="AlphaKG_dependent_hydroxylases"/>
</dbReference>
<reference evidence="9 10" key="1">
    <citation type="submission" date="2016-07" db="EMBL/GenBank/DDBJ databases">
        <title>Complete genome sequence of Altererythrobacter namhicola JCM 16345T, containing esterase-encoding genes.</title>
        <authorList>
            <person name="Cheng H."/>
            <person name="Wu Y.-H."/>
            <person name="Jian S.-L."/>
            <person name="Huo Y.-Y."/>
            <person name="Wang C.-S."/>
            <person name="Xu X.-W."/>
        </authorList>
    </citation>
    <scope>NUCLEOTIDE SEQUENCE [LARGE SCALE GENOMIC DNA]</scope>
    <source>
        <strain evidence="9 10">JCM 16345</strain>
    </source>
</reference>
<dbReference type="AlphaFoldDB" id="A0A1C7D586"/>
<evidence type="ECO:0000256" key="3">
    <source>
        <dbReference type="ARBA" id="ARBA00008654"/>
    </source>
</evidence>
<keyword evidence="10" id="KW-1185">Reference proteome</keyword>